<evidence type="ECO:0000259" key="4">
    <source>
        <dbReference type="PROSITE" id="PS51423"/>
    </source>
</evidence>
<sequence length="835" mass="93350">MMRMLGLGYSGSPKPVRIVVVGEKGTGKTSLIIAALNESSQPQPNIPPVLPYTTFPSEWFRDPIPATIIDTSSKPEDREKVVKEVKEADAIVLTFVVDIAETLDRLSEYWLPLFRQLEVRVPIIIAGCSVTNREYHNQSGMEIITTSIREQYLEIETCFDWSAHHIARKLFWYAQHAVTNPVGPIYDKETSSLKPRCVAALTRVYVLSTRDTDFILNEAGLNNIQAQCCYEPLTPSQSRGLIDFVQERSPLGVDENGITIEGFLFINKYLVEQGRIRQVWNILRKFGYNNELRLADDMIPYSSFKRMPDQSVELSDEAIGFLRGVYKNLDEHSGNNLGPQMIGFVFQISPENPWSIAPYKDASEKTDDGGLSLEAFLSLWNLLTLIDPARSLECLICLCYPSSAVRITRRRAIDRKEQNSDRRVFQCFVFGPKNAGKSALLNRFIGRLYDDDNNNGSNEERYAVNMVDNDGVTGDVKKTLVLKEIQIQEDGFLPSNDALGACDVAIFVYDSSDESSWKRAIDLLVKVATTSEDAGLEFPCLMVAAKADLDSFPEAIQEATRATRDIGIEAPIPISSKLGDLDNLFPKILTAAEHPHLGIPKIKSKKKRSRKLMKRSLMVVSIVSSYNGEDVLVAFGGYNGRYNNEINLLKPSHKSTLQPKTLEAPLPVSLSAVNNATTRDIESEVEVSQESRVREILMDDANAGSKVEGNSEHIIAILKSEKEELEASLNKEQMQTLQLRQELAEGESRNTDLNKELQSVRGQLATEQSRCFKLEVDVAESRQKLQTLETLQKELELLQRQKAASEQAATNSKRKSSGGVWGWLAGSLPEKDDSP</sequence>
<evidence type="ECO:0000256" key="2">
    <source>
        <dbReference type="ARBA" id="ARBA00022737"/>
    </source>
</evidence>
<evidence type="ECO:0000256" key="1">
    <source>
        <dbReference type="ARBA" id="ARBA00022723"/>
    </source>
</evidence>
<keyword evidence="6" id="KW-1185">Reference proteome</keyword>
<dbReference type="InterPro" id="IPR013566">
    <property type="entry name" value="EF_hand_assoc_1"/>
</dbReference>
<proteinExistence type="predicted"/>
<dbReference type="InterPro" id="IPR020860">
    <property type="entry name" value="MIRO_dom"/>
</dbReference>
<feature type="domain" description="Miro" evidence="4">
    <location>
        <begin position="13"/>
        <end position="180"/>
    </location>
</feature>
<evidence type="ECO:0000256" key="3">
    <source>
        <dbReference type="SAM" id="MobiDB-lite"/>
    </source>
</evidence>
<feature type="region of interest" description="Disordered" evidence="3">
    <location>
        <begin position="801"/>
        <end position="835"/>
    </location>
</feature>
<dbReference type="PANTHER" id="PTHR46819">
    <property type="entry name" value="EF-HAND CALCIUM-BINDING DOMAIN-CONTAINING PROTEIN 7"/>
    <property type="match status" value="1"/>
</dbReference>
<gene>
    <name evidence="5" type="ORF">DY000_02003650</name>
</gene>
<accession>A0ABQ7BUT5</accession>
<evidence type="ECO:0000313" key="6">
    <source>
        <dbReference type="Proteomes" id="UP000266723"/>
    </source>
</evidence>
<dbReference type="PROSITE" id="PS51423">
    <property type="entry name" value="MIRO"/>
    <property type="match status" value="2"/>
</dbReference>
<dbReference type="Gene3D" id="1.10.238.10">
    <property type="entry name" value="EF-hand"/>
    <property type="match status" value="2"/>
</dbReference>
<keyword evidence="1" id="KW-0479">Metal-binding</keyword>
<protein>
    <recommendedName>
        <fullName evidence="4">Miro domain-containing protein</fullName>
    </recommendedName>
</protein>
<dbReference type="Pfam" id="PF08355">
    <property type="entry name" value="EF_assoc_1"/>
    <property type="match status" value="1"/>
</dbReference>
<organism evidence="5 6">
    <name type="scientific">Brassica cretica</name>
    <name type="common">Mustard</name>
    <dbReference type="NCBI Taxonomy" id="69181"/>
    <lineage>
        <taxon>Eukaryota</taxon>
        <taxon>Viridiplantae</taxon>
        <taxon>Streptophyta</taxon>
        <taxon>Embryophyta</taxon>
        <taxon>Tracheophyta</taxon>
        <taxon>Spermatophyta</taxon>
        <taxon>Magnoliopsida</taxon>
        <taxon>eudicotyledons</taxon>
        <taxon>Gunneridae</taxon>
        <taxon>Pentapetalae</taxon>
        <taxon>rosids</taxon>
        <taxon>malvids</taxon>
        <taxon>Brassicales</taxon>
        <taxon>Brassicaceae</taxon>
        <taxon>Brassiceae</taxon>
        <taxon>Brassica</taxon>
    </lineage>
</organism>
<dbReference type="EMBL" id="QGKV02000832">
    <property type="protein sequence ID" value="KAF3543151.1"/>
    <property type="molecule type" value="Genomic_DNA"/>
</dbReference>
<dbReference type="Gene3D" id="3.40.50.300">
    <property type="entry name" value="P-loop containing nucleotide triphosphate hydrolases"/>
    <property type="match status" value="2"/>
</dbReference>
<evidence type="ECO:0000313" key="5">
    <source>
        <dbReference type="EMBL" id="KAF3543151.1"/>
    </source>
</evidence>
<dbReference type="InterPro" id="IPR056819">
    <property type="entry name" value="ACBP4-6_C"/>
</dbReference>
<dbReference type="Proteomes" id="UP000266723">
    <property type="component" value="Unassembled WGS sequence"/>
</dbReference>
<dbReference type="InterPro" id="IPR052266">
    <property type="entry name" value="Miro-EF-hand_domain"/>
</dbReference>
<dbReference type="CDD" id="cd01892">
    <property type="entry name" value="Miro2"/>
    <property type="match status" value="1"/>
</dbReference>
<dbReference type="Pfam" id="PF08356">
    <property type="entry name" value="EF_assoc_2"/>
    <property type="match status" value="1"/>
</dbReference>
<dbReference type="PANTHER" id="PTHR46819:SF1">
    <property type="entry name" value="EF-HAND CALCIUM-BINDING DOMAIN-CONTAINING PROTEIN 7"/>
    <property type="match status" value="1"/>
</dbReference>
<comment type="caution">
    <text evidence="5">The sequence shown here is derived from an EMBL/GenBank/DDBJ whole genome shotgun (WGS) entry which is preliminary data.</text>
</comment>
<dbReference type="InterPro" id="IPR027417">
    <property type="entry name" value="P-loop_NTPase"/>
</dbReference>
<feature type="domain" description="Miro" evidence="4">
    <location>
        <begin position="422"/>
        <end position="594"/>
    </location>
</feature>
<dbReference type="Pfam" id="PF24922">
    <property type="entry name" value="ACBP4_C"/>
    <property type="match status" value="1"/>
</dbReference>
<keyword evidence="2" id="KW-0677">Repeat</keyword>
<dbReference type="InterPro" id="IPR013567">
    <property type="entry name" value="EF_hand_assoc_2"/>
</dbReference>
<reference evidence="5 6" key="1">
    <citation type="journal article" date="2020" name="BMC Genomics">
        <title>Intraspecific diversification of the crop wild relative Brassica cretica Lam. using demographic model selection.</title>
        <authorList>
            <person name="Kioukis A."/>
            <person name="Michalopoulou V.A."/>
            <person name="Briers L."/>
            <person name="Pirintsos S."/>
            <person name="Studholme D.J."/>
            <person name="Pavlidis P."/>
            <person name="Sarris P.F."/>
        </authorList>
    </citation>
    <scope>NUCLEOTIDE SEQUENCE [LARGE SCALE GENOMIC DNA]</scope>
    <source>
        <strain evidence="6">cv. PFS-1207/04</strain>
    </source>
</reference>
<name>A0ABQ7BUT5_BRACR</name>
<dbReference type="SUPFAM" id="SSF52540">
    <property type="entry name" value="P-loop containing nucleoside triphosphate hydrolases"/>
    <property type="match status" value="2"/>
</dbReference>